<dbReference type="Pfam" id="PF00635">
    <property type="entry name" value="Motile_Sperm"/>
    <property type="match status" value="1"/>
</dbReference>
<keyword evidence="4 5" id="KW-0694">RNA-binding</keyword>
<evidence type="ECO:0000259" key="8">
    <source>
        <dbReference type="PROSITE" id="PS50202"/>
    </source>
</evidence>
<dbReference type="Proteomes" id="UP001175271">
    <property type="component" value="Unassembled WGS sequence"/>
</dbReference>
<keyword evidence="10" id="KW-1185">Reference proteome</keyword>
<keyword evidence="2" id="KW-0479">Metal-binding</keyword>
<reference evidence="9" key="1">
    <citation type="submission" date="2023-06" db="EMBL/GenBank/DDBJ databases">
        <title>Genomic analysis of the entomopathogenic nematode Steinernema hermaphroditum.</title>
        <authorList>
            <person name="Schwarz E.M."/>
            <person name="Heppert J.K."/>
            <person name="Baniya A."/>
            <person name="Schwartz H.T."/>
            <person name="Tan C.-H."/>
            <person name="Antoshechkin I."/>
            <person name="Sternberg P.W."/>
            <person name="Goodrich-Blair H."/>
            <person name="Dillman A.R."/>
        </authorList>
    </citation>
    <scope>NUCLEOTIDE SEQUENCE</scope>
    <source>
        <strain evidence="9">PS9179</strain>
        <tissue evidence="9">Whole animal</tissue>
    </source>
</reference>
<dbReference type="PROSITE" id="PS50102">
    <property type="entry name" value="RRM"/>
    <property type="match status" value="2"/>
</dbReference>
<dbReference type="SUPFAM" id="SSF49354">
    <property type="entry name" value="PapD-like"/>
    <property type="match status" value="1"/>
</dbReference>
<evidence type="ECO:0000313" key="9">
    <source>
        <dbReference type="EMBL" id="KAK0423586.1"/>
    </source>
</evidence>
<dbReference type="SUPFAM" id="SSF63411">
    <property type="entry name" value="LuxS/MPP-like metallohydrolase"/>
    <property type="match status" value="4"/>
</dbReference>
<evidence type="ECO:0000256" key="3">
    <source>
        <dbReference type="ARBA" id="ARBA00022737"/>
    </source>
</evidence>
<protein>
    <recommendedName>
        <fullName evidence="11">RRM domain-containing protein</fullName>
    </recommendedName>
</protein>
<evidence type="ECO:0000259" key="7">
    <source>
        <dbReference type="PROSITE" id="PS50102"/>
    </source>
</evidence>
<dbReference type="PROSITE" id="PS50202">
    <property type="entry name" value="MSP"/>
    <property type="match status" value="1"/>
</dbReference>
<dbReference type="Pfam" id="PF00076">
    <property type="entry name" value="RRM_1"/>
    <property type="match status" value="2"/>
</dbReference>
<dbReference type="InterPro" id="IPR012677">
    <property type="entry name" value="Nucleotide-bd_a/b_plait_sf"/>
</dbReference>
<dbReference type="InterPro" id="IPR032632">
    <property type="entry name" value="Peptidase_M16_M"/>
</dbReference>
<dbReference type="Gene3D" id="2.60.40.10">
    <property type="entry name" value="Immunoglobulins"/>
    <property type="match status" value="1"/>
</dbReference>
<feature type="domain" description="MSP" evidence="8">
    <location>
        <begin position="8"/>
        <end position="130"/>
    </location>
</feature>
<keyword evidence="3" id="KW-0677">Repeat</keyword>
<dbReference type="InterPro" id="IPR008962">
    <property type="entry name" value="PapD-like_sf"/>
</dbReference>
<dbReference type="GO" id="GO:0046872">
    <property type="term" value="F:metal ion binding"/>
    <property type="evidence" value="ECO:0007669"/>
    <property type="project" value="UniProtKB-KW"/>
</dbReference>
<proteinExistence type="predicted"/>
<dbReference type="InterPro" id="IPR035979">
    <property type="entry name" value="RBD_domain_sf"/>
</dbReference>
<gene>
    <name evidence="9" type="ORF">QR680_008223</name>
</gene>
<dbReference type="SMART" id="SM00360">
    <property type="entry name" value="RRM"/>
    <property type="match status" value="3"/>
</dbReference>
<evidence type="ECO:0000256" key="1">
    <source>
        <dbReference type="ARBA" id="ARBA00022553"/>
    </source>
</evidence>
<comment type="caution">
    <text evidence="9">The sequence shown here is derived from an EMBL/GenBank/DDBJ whole genome shotgun (WGS) entry which is preliminary data.</text>
</comment>
<dbReference type="PANTHER" id="PTHR48036">
    <property type="entry name" value="SPLICING FACTOR (PAD-1), PUTATIVE (AFU_ORTHOLOGUE AFUA_1G15810)-RELATED"/>
    <property type="match status" value="1"/>
</dbReference>
<dbReference type="InterPro" id="IPR029123">
    <property type="entry name" value="RBM39_linker"/>
</dbReference>
<dbReference type="Gene3D" id="3.30.830.10">
    <property type="entry name" value="Metalloenzyme, LuxS/M16 peptidase-like"/>
    <property type="match status" value="4"/>
</dbReference>
<feature type="domain" description="RRM" evidence="7">
    <location>
        <begin position="1279"/>
        <end position="1356"/>
    </location>
</feature>
<evidence type="ECO:0000256" key="5">
    <source>
        <dbReference type="PROSITE-ProRule" id="PRU00176"/>
    </source>
</evidence>
<dbReference type="Pfam" id="PF16187">
    <property type="entry name" value="Peptidase_M16_M"/>
    <property type="match status" value="1"/>
</dbReference>
<dbReference type="InterPro" id="IPR007863">
    <property type="entry name" value="Peptidase_M16_C"/>
</dbReference>
<feature type="coiled-coil region" evidence="6">
    <location>
        <begin position="171"/>
        <end position="247"/>
    </location>
</feature>
<sequence>MAVESSAEQAVAPPQFITLDQTLICFDVEQPSDACQELVIGRTVAGDKPVAWRIRTNAPTRYCVCPNSGVLDCSNSVAAVVVELIGNRYNPHHKLIVQAIELLPDESVKTIWRSDRAKVVENVQTIQLELSTTLLNLDHTQHLSTESSSAQRSASVTSLLEQSSTVGAERVKELEVLLAMLESDTQQMKRNVEQTLRLKEVLEKNLVGRNETKVELKKKIADAEVKMNALQEKVAKQEVELRQSNMSRQIQSDQCVKLARNSEMGCEQSHPDHINHIRRISDVKETSDRNSQLESHHLLTCLIAAENRCKHAENENTVLRGENNDLKRQLETLCRKIENEAALRTTLEDKLITLKEDLDFARKAYASQMDEGKHKRKRRFLFGWSCDKFVWGNIETLWNLPRSKGIDVRDEMLKFFETNYTSYNMSLCVVANWKMQNIERAVLNLPFHEIPNRKAESEHRHKQLYKPEALGCRVDVVPVVGEYPLMVLFPVEEYTFSRCPGLEGHFRKLMGHTSKGSLIAELTEREWSHIVSAIINTIGCGLSCVVIYISVSEEGLRHVEEVVELLFGFIGTLQRCDLKVLRKYAPAVEPKHVHEVARGYACHLSEVPFEDIAESHNPELIKKLLVQLTPDTMMYFVMAKENAHLEELQKEKYFGTEFKKSKLSEELIRRFEKALVTPVEGLGLPDLKYDKIATKKMIRPKKMEENEYFRLWHVENAKYNNGMNVLLTVPSMLGDQVKQICTRTLVECFQYGEMEEPQKLRVKFHSRGFELCFSYIDSICDEFASFMEKIVDYTPGETAFNVTLKEVVKNLKNFEANQPYDQSKHLLSTVLTEGGCTPFELLEAAQTVTYAKFLEFIPQMWNALHLELLVYGNVAKEQVHQLASRLSNVFMEKNASIRALSPQELGPFVHLQIPAGNTLRCDHEQRIHPNSCTDVYLQIGSLDIRDTLLLDLVVKLISEPAFDALRTKEQLGYYVKALTHRSDGGQGLRCVVQGGHDPNYVEERIDVFLENFQKIIRSLSDGEFYRTRSLVSREVRSAPSGSRLVEPCWKEIKNGQCRFHFEKVAMKGEKELKKLTKEDLIEFYGTKIAPGAEQRRKLSVRLYSTQRANEAKNIGAQWLNPTLTRFWTKRSTSATEMRRRNNRSVRRAARRVLAAVLAAEVATVTGSAENPALDRATVIVVAVAAVVVHVLTHVIVTDVVLRDRPTVGAGVVPAPEAMIVLASLTTAVRDAHLLVEAEEEEGVVCPDPKGVMCKMPFTARRSPPPNAPTSMTPEERDERTIFILQIARQTRPRDLEEFFSSVGHVRDVRIITDSKTRRSKGIAYVEFWEREAVPLSLALNGQNLLGAPLVIQQTCAERNRLANGTVGGNIGLGPVNDKGNLRLQISQLHPSISNSMLMGIFEPFGKIDGCEVVKDRNGASRGHGYVTYIYAEDGKRALEQLNGFELAGRNIKVAAVDEEDYQRAREQERLDDEKDSINASGRLQLMANLAKGSGMEIPESTQQALQQQQHQMEGQGVPAVATQCFMLSNMFDPMTETEPEWDQDIRDDVIDQCEGFGGVYHIHVDKASREGNVFVKCPSVNVAVKAVHNLHGRYFAGKVIVANYIPVHSYHDLFPDALNASKLLHPRG</sequence>
<organism evidence="9 10">
    <name type="scientific">Steinernema hermaphroditum</name>
    <dbReference type="NCBI Taxonomy" id="289476"/>
    <lineage>
        <taxon>Eukaryota</taxon>
        <taxon>Metazoa</taxon>
        <taxon>Ecdysozoa</taxon>
        <taxon>Nematoda</taxon>
        <taxon>Chromadorea</taxon>
        <taxon>Rhabditida</taxon>
        <taxon>Tylenchina</taxon>
        <taxon>Panagrolaimomorpha</taxon>
        <taxon>Strongyloidoidea</taxon>
        <taxon>Steinernematidae</taxon>
        <taxon>Steinernema</taxon>
    </lineage>
</organism>
<dbReference type="CDD" id="cd12283">
    <property type="entry name" value="RRM1_RBM39_like"/>
    <property type="match status" value="1"/>
</dbReference>
<keyword evidence="1" id="KW-0597">Phosphoprotein</keyword>
<keyword evidence="6" id="KW-0175">Coiled coil</keyword>
<evidence type="ECO:0000256" key="4">
    <source>
        <dbReference type="ARBA" id="ARBA00022884"/>
    </source>
</evidence>
<evidence type="ECO:0000256" key="2">
    <source>
        <dbReference type="ARBA" id="ARBA00022723"/>
    </source>
</evidence>
<dbReference type="GO" id="GO:0003723">
    <property type="term" value="F:RNA binding"/>
    <property type="evidence" value="ECO:0007669"/>
    <property type="project" value="UniProtKB-UniRule"/>
</dbReference>
<dbReference type="GO" id="GO:0005634">
    <property type="term" value="C:nucleus"/>
    <property type="evidence" value="ECO:0007669"/>
    <property type="project" value="InterPro"/>
</dbReference>
<name>A0AA39M6N6_9BILA</name>
<dbReference type="SUPFAM" id="SSF54928">
    <property type="entry name" value="RNA-binding domain, RBD"/>
    <property type="match status" value="2"/>
</dbReference>
<dbReference type="EMBL" id="JAUCMV010000001">
    <property type="protein sequence ID" value="KAK0423586.1"/>
    <property type="molecule type" value="Genomic_DNA"/>
</dbReference>
<evidence type="ECO:0000256" key="6">
    <source>
        <dbReference type="SAM" id="Coils"/>
    </source>
</evidence>
<dbReference type="GO" id="GO:0006397">
    <property type="term" value="P:mRNA processing"/>
    <property type="evidence" value="ECO:0007669"/>
    <property type="project" value="InterPro"/>
</dbReference>
<dbReference type="InterPro" id="IPR000535">
    <property type="entry name" value="MSP_dom"/>
</dbReference>
<feature type="domain" description="RRM" evidence="7">
    <location>
        <begin position="1381"/>
        <end position="1458"/>
    </location>
</feature>
<dbReference type="InterPro" id="IPR011249">
    <property type="entry name" value="Metalloenz_LuxS/M16"/>
</dbReference>
<dbReference type="InterPro" id="IPR006509">
    <property type="entry name" value="RBM39_SF"/>
</dbReference>
<dbReference type="Pfam" id="PF15519">
    <property type="entry name" value="RBM39linker"/>
    <property type="match status" value="1"/>
</dbReference>
<dbReference type="Gene3D" id="3.30.70.330">
    <property type="match status" value="3"/>
</dbReference>
<evidence type="ECO:0008006" key="11">
    <source>
        <dbReference type="Google" id="ProtNLM"/>
    </source>
</evidence>
<feature type="coiled-coil region" evidence="6">
    <location>
        <begin position="302"/>
        <end position="364"/>
    </location>
</feature>
<dbReference type="CDD" id="cd12285">
    <property type="entry name" value="RRM3_RBM39_like"/>
    <property type="match status" value="1"/>
</dbReference>
<dbReference type="NCBIfam" id="TIGR01622">
    <property type="entry name" value="SF-CC1"/>
    <property type="match status" value="1"/>
</dbReference>
<accession>A0AA39M6N6</accession>
<dbReference type="InterPro" id="IPR013783">
    <property type="entry name" value="Ig-like_fold"/>
</dbReference>
<dbReference type="Pfam" id="PF05193">
    <property type="entry name" value="Peptidase_M16_C"/>
    <property type="match status" value="2"/>
</dbReference>
<dbReference type="InterPro" id="IPR000504">
    <property type="entry name" value="RRM_dom"/>
</dbReference>
<evidence type="ECO:0000313" key="10">
    <source>
        <dbReference type="Proteomes" id="UP001175271"/>
    </source>
</evidence>